<dbReference type="InterPro" id="IPR023395">
    <property type="entry name" value="MCP_dom_sf"/>
</dbReference>
<dbReference type="Gene3D" id="1.50.40.10">
    <property type="entry name" value="Mitochondrial carrier domain"/>
    <property type="match status" value="1"/>
</dbReference>
<feature type="transmembrane region" description="Helical" evidence="8">
    <location>
        <begin position="147"/>
        <end position="169"/>
    </location>
</feature>
<comment type="subcellular location">
    <subcellularLocation>
        <location evidence="1">Mitochondrion outer membrane</location>
        <topology evidence="1">Multi-pass membrane protein</topology>
    </subcellularLocation>
</comment>
<protein>
    <submittedName>
        <fullName evidence="10">Acyltransferase</fullName>
    </submittedName>
</protein>
<dbReference type="SUPFAM" id="SSF103506">
    <property type="entry name" value="Mitochondrial carrier"/>
    <property type="match status" value="1"/>
</dbReference>
<evidence type="ECO:0000256" key="5">
    <source>
        <dbReference type="ARBA" id="ARBA00022989"/>
    </source>
</evidence>
<proteinExistence type="predicted"/>
<evidence type="ECO:0000256" key="8">
    <source>
        <dbReference type="SAM" id="Phobius"/>
    </source>
</evidence>
<sequence length="339" mass="38792">MAEQNNQINERQRIKKQFEGIGNSLLATSFFHPISFTRTLMQLGHEPFPLEKGKSYIFFGKTAYFLPNFYRYLNNFYLSHGFETIYTGVGAHVLDSFLHLSGGIVVSEILDRHYPEVGGNISDLKNLNQLDNYQHFRIKLRTGIRKSIQFVLCAIISRPFAVIAIRQIAQLIGNETKYLPINPLQPLMLIGSEEGPPGLFSGLMPVIVGGLISVWGTTIFTFVVDLAYKKFEREFQDFDDQEREVMAHSRKSFDYIVPFLVNSVRYPFEVCSTVMAVAGSGLFVSLLPYSPSFKHWSDAYDYLSPHELRRGGKFFLREEKGSIRVGQNNRLYASKKHFI</sequence>
<keyword evidence="4" id="KW-1000">Mitochondrion outer membrane</keyword>
<dbReference type="WBParaSite" id="MhA1_Contig684.frz3.gene15">
    <property type="protein sequence ID" value="MhA1_Contig684.frz3.gene15"/>
    <property type="gene ID" value="MhA1_Contig684.frz3.gene15"/>
</dbReference>
<evidence type="ECO:0000256" key="7">
    <source>
        <dbReference type="ARBA" id="ARBA00023136"/>
    </source>
</evidence>
<name>A0A1I8BX56_MELHA</name>
<keyword evidence="7 8" id="KW-0472">Membrane</keyword>
<reference evidence="10" key="1">
    <citation type="submission" date="2016-11" db="UniProtKB">
        <authorList>
            <consortium name="WormBaseParasite"/>
        </authorList>
    </citation>
    <scope>IDENTIFICATION</scope>
</reference>
<keyword evidence="2 8" id="KW-0812">Transmembrane</keyword>
<keyword evidence="5 8" id="KW-1133">Transmembrane helix</keyword>
<dbReference type="AlphaFoldDB" id="A0A1I8BX56"/>
<feature type="transmembrane region" description="Helical" evidence="8">
    <location>
        <begin position="206"/>
        <end position="228"/>
    </location>
</feature>
<evidence type="ECO:0000313" key="9">
    <source>
        <dbReference type="Proteomes" id="UP000095281"/>
    </source>
</evidence>
<evidence type="ECO:0000256" key="4">
    <source>
        <dbReference type="ARBA" id="ARBA00022787"/>
    </source>
</evidence>
<dbReference type="Proteomes" id="UP000095281">
    <property type="component" value="Unplaced"/>
</dbReference>
<dbReference type="PANTHER" id="PTHR10780:SF18">
    <property type="entry name" value="LD43650P"/>
    <property type="match status" value="1"/>
</dbReference>
<keyword evidence="9" id="KW-1185">Reference proteome</keyword>
<evidence type="ECO:0000256" key="3">
    <source>
        <dbReference type="ARBA" id="ARBA00022737"/>
    </source>
</evidence>
<organism evidence="9 10">
    <name type="scientific">Meloidogyne hapla</name>
    <name type="common">Root-knot nematode worm</name>
    <dbReference type="NCBI Taxonomy" id="6305"/>
    <lineage>
        <taxon>Eukaryota</taxon>
        <taxon>Metazoa</taxon>
        <taxon>Ecdysozoa</taxon>
        <taxon>Nematoda</taxon>
        <taxon>Chromadorea</taxon>
        <taxon>Rhabditida</taxon>
        <taxon>Tylenchina</taxon>
        <taxon>Tylenchomorpha</taxon>
        <taxon>Tylenchoidea</taxon>
        <taxon>Meloidogynidae</taxon>
        <taxon>Meloidogyninae</taxon>
        <taxon>Meloidogyne</taxon>
    </lineage>
</organism>
<accession>A0A1I8BX56</accession>
<keyword evidence="3" id="KW-0677">Repeat</keyword>
<dbReference type="PANTHER" id="PTHR10780">
    <property type="entry name" value="MITOCHONDRIAL CARRIER HOMOLOG"/>
    <property type="match status" value="1"/>
</dbReference>
<evidence type="ECO:0000313" key="10">
    <source>
        <dbReference type="WBParaSite" id="MhA1_Contig684.frz3.gene15"/>
    </source>
</evidence>
<evidence type="ECO:0000256" key="6">
    <source>
        <dbReference type="ARBA" id="ARBA00023128"/>
    </source>
</evidence>
<evidence type="ECO:0000256" key="2">
    <source>
        <dbReference type="ARBA" id="ARBA00022692"/>
    </source>
</evidence>
<keyword evidence="6" id="KW-0496">Mitochondrion</keyword>
<evidence type="ECO:0000256" key="1">
    <source>
        <dbReference type="ARBA" id="ARBA00004374"/>
    </source>
</evidence>
<dbReference type="OMA" id="MPLYNHW"/>
<dbReference type="GO" id="GO:0005741">
    <property type="term" value="C:mitochondrial outer membrane"/>
    <property type="evidence" value="ECO:0007669"/>
    <property type="project" value="UniProtKB-SubCell"/>
</dbReference>